<comment type="subcellular location">
    <subcellularLocation>
        <location evidence="1">Membrane</location>
        <topology evidence="1">Multi-pass membrane protein</topology>
    </subcellularLocation>
</comment>
<evidence type="ECO:0000256" key="6">
    <source>
        <dbReference type="SAM" id="Phobius"/>
    </source>
</evidence>
<feature type="transmembrane region" description="Helical" evidence="6">
    <location>
        <begin position="400"/>
        <end position="418"/>
    </location>
</feature>
<dbReference type="Gene3D" id="1.20.1250.20">
    <property type="entry name" value="MFS general substrate transporter like domains"/>
    <property type="match status" value="2"/>
</dbReference>
<dbReference type="PANTHER" id="PTHR43791:SF36">
    <property type="entry name" value="TRANSPORTER, PUTATIVE (AFU_ORTHOLOGUE AFUA_6G08340)-RELATED"/>
    <property type="match status" value="1"/>
</dbReference>
<dbReference type="SUPFAM" id="SSF103473">
    <property type="entry name" value="MFS general substrate transporter"/>
    <property type="match status" value="1"/>
</dbReference>
<dbReference type="InterPro" id="IPR011701">
    <property type="entry name" value="MFS"/>
</dbReference>
<feature type="domain" description="Major facilitator superfamily (MFS) profile" evidence="7">
    <location>
        <begin position="48"/>
        <end position="488"/>
    </location>
</feature>
<evidence type="ECO:0000256" key="1">
    <source>
        <dbReference type="ARBA" id="ARBA00004141"/>
    </source>
</evidence>
<gene>
    <name evidence="8" type="ORF">LTR84_001780</name>
</gene>
<feature type="transmembrane region" description="Helical" evidence="6">
    <location>
        <begin position="114"/>
        <end position="133"/>
    </location>
</feature>
<feature type="transmembrane region" description="Helical" evidence="6">
    <location>
        <begin position="207"/>
        <end position="229"/>
    </location>
</feature>
<sequence length="488" mass="54038">MGDVHDVKDDTVVVQKFEDISSSTIRPEISERDKNLARRLLWKVDLWVLPILTVLYLITAMDRSDIGNAQVAGMQKAIGASASEWAKVVSLFYIGFIVSQPFGSLFLRKLTPPVLFGLGVTLWGAVMICFIEVKTWPQAAAIRILIGVGEGITHSTGLYLSLWYMPKELAFRGSIIYSTASLAGAFNGLIAYAITKDYSNKPPWSPWQWLFFVEGLLSTCFGLVILVFLPPVPEKLKWGWTPEEKRMAVIRTQWANNTPGSKIRWKEVIPAFKSPMFISWTYILAANQIALAGLSNFMPSIIKGMGYSSVRAQLMSVPIYAAAFVSTLSVPYVSDRLSLRGPFVAGLSCFSIVGLIMLIVSHHNPTRYAGAILSATGLYPIVTINLTWIATNTPNFTHRATISAFVNVFAQAISVGVLQAFTDPPFYKKGLTIVLCFVALIPIAALSASWYARRFNAQKPALDTVPVEERRKTLEELGVNHPEFFLEL</sequence>
<evidence type="ECO:0000256" key="2">
    <source>
        <dbReference type="ARBA" id="ARBA00022448"/>
    </source>
</evidence>
<feature type="transmembrane region" description="Helical" evidence="6">
    <location>
        <begin position="314"/>
        <end position="334"/>
    </location>
</feature>
<evidence type="ECO:0000313" key="9">
    <source>
        <dbReference type="Proteomes" id="UP001358417"/>
    </source>
</evidence>
<dbReference type="GO" id="GO:0022857">
    <property type="term" value="F:transmembrane transporter activity"/>
    <property type="evidence" value="ECO:0007669"/>
    <property type="project" value="InterPro"/>
</dbReference>
<evidence type="ECO:0000259" key="7">
    <source>
        <dbReference type="PROSITE" id="PS50850"/>
    </source>
</evidence>
<feature type="transmembrane region" description="Helical" evidence="6">
    <location>
        <begin position="430"/>
        <end position="452"/>
    </location>
</feature>
<dbReference type="AlphaFoldDB" id="A0AAV9NBJ2"/>
<name>A0AAV9NBJ2_9EURO</name>
<feature type="transmembrane region" description="Helical" evidence="6">
    <location>
        <begin position="341"/>
        <end position="362"/>
    </location>
</feature>
<feature type="transmembrane region" description="Helical" evidence="6">
    <location>
        <begin position="40"/>
        <end position="58"/>
    </location>
</feature>
<organism evidence="8 9">
    <name type="scientific">Exophiala bonariae</name>
    <dbReference type="NCBI Taxonomy" id="1690606"/>
    <lineage>
        <taxon>Eukaryota</taxon>
        <taxon>Fungi</taxon>
        <taxon>Dikarya</taxon>
        <taxon>Ascomycota</taxon>
        <taxon>Pezizomycotina</taxon>
        <taxon>Eurotiomycetes</taxon>
        <taxon>Chaetothyriomycetidae</taxon>
        <taxon>Chaetothyriales</taxon>
        <taxon>Herpotrichiellaceae</taxon>
        <taxon>Exophiala</taxon>
    </lineage>
</organism>
<keyword evidence="2" id="KW-0813">Transport</keyword>
<evidence type="ECO:0000256" key="5">
    <source>
        <dbReference type="ARBA" id="ARBA00023136"/>
    </source>
</evidence>
<keyword evidence="3 6" id="KW-0812">Transmembrane</keyword>
<evidence type="ECO:0000313" key="8">
    <source>
        <dbReference type="EMBL" id="KAK5053818.1"/>
    </source>
</evidence>
<reference evidence="8 9" key="1">
    <citation type="submission" date="2023-08" db="EMBL/GenBank/DDBJ databases">
        <title>Black Yeasts Isolated from many extreme environments.</title>
        <authorList>
            <person name="Coleine C."/>
            <person name="Stajich J.E."/>
            <person name="Selbmann L."/>
        </authorList>
    </citation>
    <scope>NUCLEOTIDE SEQUENCE [LARGE SCALE GENOMIC DNA]</scope>
    <source>
        <strain evidence="8 9">CCFEE 5792</strain>
    </source>
</reference>
<dbReference type="PANTHER" id="PTHR43791">
    <property type="entry name" value="PERMEASE-RELATED"/>
    <property type="match status" value="1"/>
</dbReference>
<comment type="caution">
    <text evidence="8">The sequence shown here is derived from an EMBL/GenBank/DDBJ whole genome shotgun (WGS) entry which is preliminary data.</text>
</comment>
<keyword evidence="4 6" id="KW-1133">Transmembrane helix</keyword>
<evidence type="ECO:0000256" key="3">
    <source>
        <dbReference type="ARBA" id="ARBA00022692"/>
    </source>
</evidence>
<feature type="transmembrane region" description="Helical" evidence="6">
    <location>
        <begin position="368"/>
        <end position="388"/>
    </location>
</feature>
<keyword evidence="5 6" id="KW-0472">Membrane</keyword>
<dbReference type="Proteomes" id="UP001358417">
    <property type="component" value="Unassembled WGS sequence"/>
</dbReference>
<feature type="transmembrane region" description="Helical" evidence="6">
    <location>
        <begin position="139"/>
        <end position="163"/>
    </location>
</feature>
<evidence type="ECO:0000256" key="4">
    <source>
        <dbReference type="ARBA" id="ARBA00022989"/>
    </source>
</evidence>
<feature type="transmembrane region" description="Helical" evidence="6">
    <location>
        <begin position="282"/>
        <end position="302"/>
    </location>
</feature>
<feature type="transmembrane region" description="Helical" evidence="6">
    <location>
        <begin position="175"/>
        <end position="195"/>
    </location>
</feature>
<dbReference type="InterPro" id="IPR036259">
    <property type="entry name" value="MFS_trans_sf"/>
</dbReference>
<dbReference type="Pfam" id="PF07690">
    <property type="entry name" value="MFS_1"/>
    <property type="match status" value="1"/>
</dbReference>
<dbReference type="GeneID" id="89969996"/>
<dbReference type="InterPro" id="IPR020846">
    <property type="entry name" value="MFS_dom"/>
</dbReference>
<dbReference type="GO" id="GO:0016020">
    <property type="term" value="C:membrane"/>
    <property type="evidence" value="ECO:0007669"/>
    <property type="project" value="UniProtKB-SubCell"/>
</dbReference>
<protein>
    <recommendedName>
        <fullName evidence="7">Major facilitator superfamily (MFS) profile domain-containing protein</fullName>
    </recommendedName>
</protein>
<keyword evidence="9" id="KW-1185">Reference proteome</keyword>
<proteinExistence type="predicted"/>
<accession>A0AAV9NBJ2</accession>
<feature type="transmembrane region" description="Helical" evidence="6">
    <location>
        <begin position="88"/>
        <end position="107"/>
    </location>
</feature>
<dbReference type="PROSITE" id="PS50850">
    <property type="entry name" value="MFS"/>
    <property type="match status" value="1"/>
</dbReference>
<dbReference type="EMBL" id="JAVRRD010000011">
    <property type="protein sequence ID" value="KAK5053818.1"/>
    <property type="molecule type" value="Genomic_DNA"/>
</dbReference>
<dbReference type="RefSeq" id="XP_064706943.1">
    <property type="nucleotide sequence ID" value="XM_064845398.1"/>
</dbReference>